<dbReference type="PANTHER" id="PTHR43788:SF8">
    <property type="entry name" value="DNA-BINDING PROTEIN SMUBP-2"/>
    <property type="match status" value="1"/>
</dbReference>
<dbReference type="Pfam" id="PF13086">
    <property type="entry name" value="AAA_11"/>
    <property type="match status" value="1"/>
</dbReference>
<keyword evidence="3 8" id="KW-0378">Hydrolase</keyword>
<dbReference type="GO" id="GO:0016787">
    <property type="term" value="F:hydrolase activity"/>
    <property type="evidence" value="ECO:0007669"/>
    <property type="project" value="UniProtKB-KW"/>
</dbReference>
<dbReference type="InterPro" id="IPR050534">
    <property type="entry name" value="Coronavir_polyprotein_1ab"/>
</dbReference>
<feature type="domain" description="DNA2/NAM7 helicase helicase" evidence="6">
    <location>
        <begin position="368"/>
        <end position="438"/>
    </location>
</feature>
<dbReference type="EMBL" id="KV425649">
    <property type="protein sequence ID" value="KZT19145.1"/>
    <property type="molecule type" value="Genomic_DNA"/>
</dbReference>
<keyword evidence="4" id="KW-0347">Helicase</keyword>
<evidence type="ECO:0000313" key="9">
    <source>
        <dbReference type="Proteomes" id="UP000076761"/>
    </source>
</evidence>
<dbReference type="GO" id="GO:0043139">
    <property type="term" value="F:5'-3' DNA helicase activity"/>
    <property type="evidence" value="ECO:0007669"/>
    <property type="project" value="TreeGrafter"/>
</dbReference>
<evidence type="ECO:0000256" key="3">
    <source>
        <dbReference type="ARBA" id="ARBA00022801"/>
    </source>
</evidence>
<dbReference type="CDD" id="cd17934">
    <property type="entry name" value="DEXXQc_Upf1-like"/>
    <property type="match status" value="1"/>
</dbReference>
<comment type="similarity">
    <text evidence="1">Belongs to the DNA2/NAM7 helicase family.</text>
</comment>
<dbReference type="Proteomes" id="UP000076761">
    <property type="component" value="Unassembled WGS sequence"/>
</dbReference>
<dbReference type="Gene3D" id="3.40.50.300">
    <property type="entry name" value="P-loop containing nucleotide triphosphate hydrolases"/>
    <property type="match status" value="2"/>
</dbReference>
<evidence type="ECO:0000313" key="8">
    <source>
        <dbReference type="EMBL" id="KZT19145.1"/>
    </source>
</evidence>
<dbReference type="OrthoDB" id="6513042at2759"/>
<dbReference type="InterPro" id="IPR027417">
    <property type="entry name" value="P-loop_NTPase"/>
</dbReference>
<dbReference type="SUPFAM" id="SSF52540">
    <property type="entry name" value="P-loop containing nucleoside triphosphate hydrolases"/>
    <property type="match status" value="1"/>
</dbReference>
<reference evidence="8 9" key="1">
    <citation type="journal article" date="2016" name="Mol. Biol. Evol.">
        <title>Comparative Genomics of Early-Diverging Mushroom-Forming Fungi Provides Insights into the Origins of Lignocellulose Decay Capabilities.</title>
        <authorList>
            <person name="Nagy L.G."/>
            <person name="Riley R."/>
            <person name="Tritt A."/>
            <person name="Adam C."/>
            <person name="Daum C."/>
            <person name="Floudas D."/>
            <person name="Sun H."/>
            <person name="Yadav J.S."/>
            <person name="Pangilinan J."/>
            <person name="Larsson K.H."/>
            <person name="Matsuura K."/>
            <person name="Barry K."/>
            <person name="Labutti K."/>
            <person name="Kuo R."/>
            <person name="Ohm R.A."/>
            <person name="Bhattacharya S.S."/>
            <person name="Shirouzu T."/>
            <person name="Yoshinaga Y."/>
            <person name="Martin F.M."/>
            <person name="Grigoriev I.V."/>
            <person name="Hibbett D.S."/>
        </authorList>
    </citation>
    <scope>NUCLEOTIDE SEQUENCE [LARGE SCALE GENOMIC DNA]</scope>
    <source>
        <strain evidence="8 9">HHB14362 ss-1</strain>
    </source>
</reference>
<gene>
    <name evidence="8" type="ORF">NEOLEDRAFT_993160</name>
</gene>
<keyword evidence="9" id="KW-1185">Reference proteome</keyword>
<dbReference type="InterPro" id="IPR041677">
    <property type="entry name" value="DNA2/NAM7_AAA_11"/>
</dbReference>
<sequence>MADQPFSLRQDIFKASYPLINVVPVHCNVLTESQITTFLQNRENNFLGVAGAYNSRCVLEAVALATPIEVLVIRFSSPGGSTRRKAKEKRSGVNLLQDTVLCNPVIKKLSFNMDRLTTSMFLDFGIFVAGAIDIQHAVNDQENRHAMAIVFQALGGKETLHASNVAKNFGDETFSKKQSSLAIRAWASYHVNSNLRRLVAINTNSLHEKHLRVLAKLRRTTDRLDTLKPKRVKNDVAKEVSSKGGNLELSCTRYKTRVRRPGNQIIQVAFHDKGKIQNRNVRLRDVKGRSAVIAMPATAEKVHAVYTIGKPDPTNAEKERMEVILTCLQGSCSFFEQRFVLRIWEGRYPRGRPSTTVPSAIHYSVKPLNASQKQAVQAVLSDAAEHDITMIQGPPGTGKTTVIAACVTSMVAARGGRGIWLIAQSNVAVKNIAEKLADSDFFDFRILVSEEFHFDWHEHLYHKVDDNLIRSDHFPKTIVETERRLDEASQIEVGDYAPLLRSYGKSLNKLVFIGDDKQLAPYGQDDLGDLESIFEIDHLRRRAFFLDTQFRMPTPIGLFISRHVYNNRLRTVHKIHVRTSCRFVDVSEGKEESSGNSWKNVSEAQQAVRIARVCHARGQAFRLITPYDAQRGLLEERLKAEGLPWEDKCFNVDSFQGKAHLLTVTRDIDDKDATRQ</sequence>
<dbReference type="AlphaFoldDB" id="A0A165N3Y4"/>
<protein>
    <submittedName>
        <fullName evidence="8">p-loop containing nucleoside triphosphate hydrolase protein</fullName>
    </submittedName>
</protein>
<feature type="domain" description="DNA2/NAM7 helicase-like C-terminal" evidence="7">
    <location>
        <begin position="540"/>
        <end position="658"/>
    </location>
</feature>
<keyword evidence="5" id="KW-0067">ATP-binding</keyword>
<dbReference type="Pfam" id="PF13087">
    <property type="entry name" value="AAA_12"/>
    <property type="match status" value="1"/>
</dbReference>
<evidence type="ECO:0000256" key="4">
    <source>
        <dbReference type="ARBA" id="ARBA00022806"/>
    </source>
</evidence>
<proteinExistence type="inferred from homology"/>
<accession>A0A165N3Y4</accession>
<name>A0A165N3Y4_9AGAM</name>
<evidence type="ECO:0000256" key="5">
    <source>
        <dbReference type="ARBA" id="ARBA00022840"/>
    </source>
</evidence>
<evidence type="ECO:0000259" key="7">
    <source>
        <dbReference type="Pfam" id="PF13087"/>
    </source>
</evidence>
<evidence type="ECO:0000256" key="2">
    <source>
        <dbReference type="ARBA" id="ARBA00022741"/>
    </source>
</evidence>
<dbReference type="InterPro" id="IPR041679">
    <property type="entry name" value="DNA2/NAM7-like_C"/>
</dbReference>
<evidence type="ECO:0000256" key="1">
    <source>
        <dbReference type="ARBA" id="ARBA00007913"/>
    </source>
</evidence>
<evidence type="ECO:0000259" key="6">
    <source>
        <dbReference type="Pfam" id="PF13086"/>
    </source>
</evidence>
<keyword evidence="2" id="KW-0547">Nucleotide-binding</keyword>
<dbReference type="GO" id="GO:0005524">
    <property type="term" value="F:ATP binding"/>
    <property type="evidence" value="ECO:0007669"/>
    <property type="project" value="UniProtKB-KW"/>
</dbReference>
<dbReference type="PANTHER" id="PTHR43788">
    <property type="entry name" value="DNA2/NAM7 HELICASE FAMILY MEMBER"/>
    <property type="match status" value="1"/>
</dbReference>
<organism evidence="8 9">
    <name type="scientific">Neolentinus lepideus HHB14362 ss-1</name>
    <dbReference type="NCBI Taxonomy" id="1314782"/>
    <lineage>
        <taxon>Eukaryota</taxon>
        <taxon>Fungi</taxon>
        <taxon>Dikarya</taxon>
        <taxon>Basidiomycota</taxon>
        <taxon>Agaricomycotina</taxon>
        <taxon>Agaricomycetes</taxon>
        <taxon>Gloeophyllales</taxon>
        <taxon>Gloeophyllaceae</taxon>
        <taxon>Neolentinus</taxon>
    </lineage>
</organism>
<dbReference type="InParanoid" id="A0A165N3Y4"/>
<dbReference type="STRING" id="1314782.A0A165N3Y4"/>